<evidence type="ECO:0000256" key="14">
    <source>
        <dbReference type="PIRSR" id="PIRSR604469-1"/>
    </source>
</evidence>
<comment type="cofactor">
    <cofactor evidence="1">
        <name>Mg(2+)</name>
        <dbReference type="ChEBI" id="CHEBI:18420"/>
    </cofactor>
</comment>
<accession>A0A1G8PSE0</accession>
<evidence type="ECO:0000256" key="6">
    <source>
        <dbReference type="ARBA" id="ARBA00022605"/>
    </source>
</evidence>
<dbReference type="PANTHER" id="PTHR43344:SF2">
    <property type="entry name" value="PHOSPHOSERINE PHOSPHATASE"/>
    <property type="match status" value="1"/>
</dbReference>
<proteinExistence type="inferred from homology"/>
<dbReference type="SFLD" id="SFLDG01136">
    <property type="entry name" value="C1.6:_Phosphoserine_Phosphatas"/>
    <property type="match status" value="1"/>
</dbReference>
<dbReference type="SFLD" id="SFLDF00029">
    <property type="entry name" value="phosphoserine_phosphatase"/>
    <property type="match status" value="1"/>
</dbReference>
<dbReference type="Proteomes" id="UP000199527">
    <property type="component" value="Unassembled WGS sequence"/>
</dbReference>
<dbReference type="EMBL" id="FNEM01000004">
    <property type="protein sequence ID" value="SDI95407.1"/>
    <property type="molecule type" value="Genomic_DNA"/>
</dbReference>
<sequence length="289" mass="30910">MSSPHSYTPVSHPWQLLLICRSVATLETSPLPQGVSLDQAWRSEVAGYQVARWPLQQPLKDLPEVEQGELLCLATDGPVLARPGLLLMDMDSTAIDIECIDEIARAGGVYDEVSAVTEAAMRGELGFEQSLRQRVAKLAGIPATVLDDIAADLPLNPGLTKLVAHLQQAGWRVALASGGFNRIASVLAAQLKLDYFQANDLQEQGGRLTGEVTGTVVDAQTKARILQQVGRQYGIEPNQWVALGDGANDLPMMETARLGVGFRAKPAVAARADANLSQLGLDAVLAMLI</sequence>
<evidence type="ECO:0000256" key="7">
    <source>
        <dbReference type="ARBA" id="ARBA00022723"/>
    </source>
</evidence>
<evidence type="ECO:0000256" key="2">
    <source>
        <dbReference type="ARBA" id="ARBA00005135"/>
    </source>
</evidence>
<dbReference type="EC" id="3.1.3.3" evidence="4"/>
<protein>
    <recommendedName>
        <fullName evidence="5">Phosphoserine phosphatase</fullName>
        <ecNumber evidence="4">3.1.3.3</ecNumber>
    </recommendedName>
    <alternativeName>
        <fullName evidence="11">O-phosphoserine phosphohydrolase</fullName>
    </alternativeName>
</protein>
<dbReference type="InterPro" id="IPR050582">
    <property type="entry name" value="HAD-like_SerB"/>
</dbReference>
<evidence type="ECO:0000313" key="16">
    <source>
        <dbReference type="Proteomes" id="UP000199527"/>
    </source>
</evidence>
<keyword evidence="9" id="KW-0460">Magnesium</keyword>
<keyword evidence="6" id="KW-0028">Amino-acid biosynthesis</keyword>
<dbReference type="RefSeq" id="WP_090363663.1">
    <property type="nucleotide sequence ID" value="NZ_FNEM01000004.1"/>
</dbReference>
<evidence type="ECO:0000256" key="3">
    <source>
        <dbReference type="ARBA" id="ARBA00009184"/>
    </source>
</evidence>
<name>A0A1G8PSE0_9GAMM</name>
<comment type="pathway">
    <text evidence="2">Amino-acid biosynthesis; L-serine biosynthesis; L-serine from 3-phospho-D-glycerate: step 3/3.</text>
</comment>
<reference evidence="16" key="1">
    <citation type="submission" date="2016-10" db="EMBL/GenBank/DDBJ databases">
        <authorList>
            <person name="Varghese N."/>
            <person name="Submissions S."/>
        </authorList>
    </citation>
    <scope>NUCLEOTIDE SEQUENCE [LARGE SCALE GENOMIC DNA]</scope>
    <source>
        <strain evidence="16">DSM 23317</strain>
    </source>
</reference>
<dbReference type="SFLD" id="SFLDG01137">
    <property type="entry name" value="C1.6.1:_Phosphoserine_Phosphat"/>
    <property type="match status" value="1"/>
</dbReference>
<dbReference type="InterPro" id="IPR023214">
    <property type="entry name" value="HAD_sf"/>
</dbReference>
<dbReference type="GO" id="GO:0006564">
    <property type="term" value="P:L-serine biosynthetic process"/>
    <property type="evidence" value="ECO:0007669"/>
    <property type="project" value="UniProtKB-KW"/>
</dbReference>
<dbReference type="PANTHER" id="PTHR43344">
    <property type="entry name" value="PHOSPHOSERINE PHOSPHATASE"/>
    <property type="match status" value="1"/>
</dbReference>
<comment type="catalytic activity">
    <reaction evidence="13">
        <text>O-phospho-D-serine + H2O = D-serine + phosphate</text>
        <dbReference type="Rhea" id="RHEA:24873"/>
        <dbReference type="ChEBI" id="CHEBI:15377"/>
        <dbReference type="ChEBI" id="CHEBI:35247"/>
        <dbReference type="ChEBI" id="CHEBI:43474"/>
        <dbReference type="ChEBI" id="CHEBI:58680"/>
        <dbReference type="EC" id="3.1.3.3"/>
    </reaction>
</comment>
<dbReference type="FunFam" id="1.10.150.210:FF:000001">
    <property type="entry name" value="Phosphoserine phosphatase"/>
    <property type="match status" value="1"/>
</dbReference>
<dbReference type="GO" id="GO:0036424">
    <property type="term" value="F:L-phosphoserine phosphatase activity"/>
    <property type="evidence" value="ECO:0007669"/>
    <property type="project" value="InterPro"/>
</dbReference>
<dbReference type="SUPFAM" id="SSF56784">
    <property type="entry name" value="HAD-like"/>
    <property type="match status" value="1"/>
</dbReference>
<organism evidence="15 16">
    <name type="scientific">Ferrimonas sediminum</name>
    <dbReference type="NCBI Taxonomy" id="718193"/>
    <lineage>
        <taxon>Bacteria</taxon>
        <taxon>Pseudomonadati</taxon>
        <taxon>Pseudomonadota</taxon>
        <taxon>Gammaproteobacteria</taxon>
        <taxon>Alteromonadales</taxon>
        <taxon>Ferrimonadaceae</taxon>
        <taxon>Ferrimonas</taxon>
    </lineage>
</organism>
<comment type="similarity">
    <text evidence="3">Belongs to the HAD-like hydrolase superfamily. SerB family.</text>
</comment>
<feature type="active site" description="Nucleophile" evidence="14">
    <location>
        <position position="89"/>
    </location>
</feature>
<dbReference type="AlphaFoldDB" id="A0A1G8PSE0"/>
<keyword evidence="16" id="KW-1185">Reference proteome</keyword>
<evidence type="ECO:0000256" key="1">
    <source>
        <dbReference type="ARBA" id="ARBA00001946"/>
    </source>
</evidence>
<dbReference type="CDD" id="cd07500">
    <property type="entry name" value="HAD_PSP"/>
    <property type="match status" value="1"/>
</dbReference>
<evidence type="ECO:0000256" key="12">
    <source>
        <dbReference type="ARBA" id="ARBA00048138"/>
    </source>
</evidence>
<dbReference type="GO" id="GO:0000287">
    <property type="term" value="F:magnesium ion binding"/>
    <property type="evidence" value="ECO:0007669"/>
    <property type="project" value="TreeGrafter"/>
</dbReference>
<gene>
    <name evidence="15" type="ORF">SAMN04488540_10466</name>
</gene>
<evidence type="ECO:0000256" key="5">
    <source>
        <dbReference type="ARBA" id="ARBA00015196"/>
    </source>
</evidence>
<keyword evidence="10" id="KW-0718">Serine biosynthesis</keyword>
<comment type="catalytic activity">
    <reaction evidence="12">
        <text>O-phospho-L-serine + H2O = L-serine + phosphate</text>
        <dbReference type="Rhea" id="RHEA:21208"/>
        <dbReference type="ChEBI" id="CHEBI:15377"/>
        <dbReference type="ChEBI" id="CHEBI:33384"/>
        <dbReference type="ChEBI" id="CHEBI:43474"/>
        <dbReference type="ChEBI" id="CHEBI:57524"/>
        <dbReference type="EC" id="3.1.3.3"/>
    </reaction>
</comment>
<dbReference type="Gene3D" id="3.40.50.1000">
    <property type="entry name" value="HAD superfamily/HAD-like"/>
    <property type="match status" value="1"/>
</dbReference>
<evidence type="ECO:0000256" key="4">
    <source>
        <dbReference type="ARBA" id="ARBA00012640"/>
    </source>
</evidence>
<dbReference type="NCBIfam" id="TIGR01488">
    <property type="entry name" value="HAD-SF-IB"/>
    <property type="match status" value="1"/>
</dbReference>
<dbReference type="InterPro" id="IPR036412">
    <property type="entry name" value="HAD-like_sf"/>
</dbReference>
<dbReference type="GO" id="GO:0005737">
    <property type="term" value="C:cytoplasm"/>
    <property type="evidence" value="ECO:0007669"/>
    <property type="project" value="TreeGrafter"/>
</dbReference>
<dbReference type="NCBIfam" id="TIGR00338">
    <property type="entry name" value="serB"/>
    <property type="match status" value="1"/>
</dbReference>
<evidence type="ECO:0000256" key="8">
    <source>
        <dbReference type="ARBA" id="ARBA00022801"/>
    </source>
</evidence>
<dbReference type="Pfam" id="PF00702">
    <property type="entry name" value="Hydrolase"/>
    <property type="match status" value="1"/>
</dbReference>
<evidence type="ECO:0000256" key="13">
    <source>
        <dbReference type="ARBA" id="ARBA00048523"/>
    </source>
</evidence>
<evidence type="ECO:0000256" key="11">
    <source>
        <dbReference type="ARBA" id="ARBA00031693"/>
    </source>
</evidence>
<dbReference type="UniPathway" id="UPA00135">
    <property type="reaction ID" value="UER00198"/>
</dbReference>
<evidence type="ECO:0000256" key="10">
    <source>
        <dbReference type="ARBA" id="ARBA00023299"/>
    </source>
</evidence>
<feature type="active site" description="Proton donor" evidence="14">
    <location>
        <position position="91"/>
    </location>
</feature>
<keyword evidence="8" id="KW-0378">Hydrolase</keyword>
<keyword evidence="7" id="KW-0479">Metal-binding</keyword>
<dbReference type="SFLD" id="SFLDS00003">
    <property type="entry name" value="Haloacid_Dehalogenase"/>
    <property type="match status" value="1"/>
</dbReference>
<dbReference type="InterPro" id="IPR004469">
    <property type="entry name" value="PSP"/>
</dbReference>
<dbReference type="OrthoDB" id="9792539at2"/>
<evidence type="ECO:0000313" key="15">
    <source>
        <dbReference type="EMBL" id="SDI95407.1"/>
    </source>
</evidence>
<evidence type="ECO:0000256" key="9">
    <source>
        <dbReference type="ARBA" id="ARBA00022842"/>
    </source>
</evidence>